<dbReference type="AlphaFoldDB" id="A0A6C0ELT0"/>
<name>A0A6C0ELT0_9ZZZZ</name>
<evidence type="ECO:0000313" key="2">
    <source>
        <dbReference type="EMBL" id="QHT29672.1"/>
    </source>
</evidence>
<dbReference type="Pfam" id="PF00650">
    <property type="entry name" value="CRAL_TRIO"/>
    <property type="match status" value="1"/>
</dbReference>
<dbReference type="SUPFAM" id="SSF52087">
    <property type="entry name" value="CRAL/TRIO domain"/>
    <property type="match status" value="1"/>
</dbReference>
<proteinExistence type="predicted"/>
<dbReference type="InterPro" id="IPR001251">
    <property type="entry name" value="CRAL-TRIO_dom"/>
</dbReference>
<feature type="domain" description="CRAL-TRIO" evidence="1">
    <location>
        <begin position="144"/>
        <end position="200"/>
    </location>
</feature>
<organism evidence="2">
    <name type="scientific">viral metagenome</name>
    <dbReference type="NCBI Taxonomy" id="1070528"/>
    <lineage>
        <taxon>unclassified sequences</taxon>
        <taxon>metagenomes</taxon>
        <taxon>organismal metagenomes</taxon>
    </lineage>
</organism>
<accession>A0A6C0ELT0</accession>
<dbReference type="Gene3D" id="3.40.525.10">
    <property type="entry name" value="CRAL-TRIO lipid binding domain"/>
    <property type="match status" value="1"/>
</dbReference>
<reference evidence="2" key="1">
    <citation type="journal article" date="2020" name="Nature">
        <title>Giant virus diversity and host interactions through global metagenomics.</title>
        <authorList>
            <person name="Schulz F."/>
            <person name="Roux S."/>
            <person name="Paez-Espino D."/>
            <person name="Jungbluth S."/>
            <person name="Walsh D.A."/>
            <person name="Denef V.J."/>
            <person name="McMahon K.D."/>
            <person name="Konstantinidis K.T."/>
            <person name="Eloe-Fadrosh E.A."/>
            <person name="Kyrpides N.C."/>
            <person name="Woyke T."/>
        </authorList>
    </citation>
    <scope>NUCLEOTIDE SEQUENCE</scope>
    <source>
        <strain evidence="2">GVMAG-M-3300009068-24</strain>
    </source>
</reference>
<protein>
    <recommendedName>
        <fullName evidence="1">CRAL-TRIO domain-containing protein</fullName>
    </recommendedName>
</protein>
<dbReference type="InterPro" id="IPR036865">
    <property type="entry name" value="CRAL-TRIO_dom_sf"/>
</dbReference>
<evidence type="ECO:0000259" key="1">
    <source>
        <dbReference type="Pfam" id="PF00650"/>
    </source>
</evidence>
<dbReference type="EMBL" id="MN738881">
    <property type="protein sequence ID" value="QHT29672.1"/>
    <property type="molecule type" value="Genomic_DNA"/>
</dbReference>
<sequence>MKNCTGSLSSRTPRGTLTEDISKIQSEFYASHPQAIFFRKGQKMECAHFVTEQVPLARLFSNSVYVIPGTDDIYVDYPIIKSYVTQTNYAPIVRELIRVIHATIEHYGGFNLHVNLLSFSVSAAERYTDAIKMFCAECSKTDIRYLERMHKMYIYNTPHMIHLISAFMIRFTNDSIKEKMVHYSKEESATKIQTLHAHVKSEN</sequence>